<accession>A0A645G2K6</accession>
<dbReference type="EMBL" id="VSSQ01067702">
    <property type="protein sequence ID" value="MPN20049.1"/>
    <property type="molecule type" value="Genomic_DNA"/>
</dbReference>
<sequence length="121" mass="13251">MPVVLREAVLQIFFDAGHFPDLIQQVTGSVETPPNLCYGNRTSSRRCIINLKISILFPVGAGRHDLSSVGVQLTDQGSFSSGLLLLFIPVRFVLVSVGDSGFPVLLVDDSHQPHLVIYYNI</sequence>
<name>A0A645G2K6_9ZZZZ</name>
<organism evidence="1">
    <name type="scientific">bioreactor metagenome</name>
    <dbReference type="NCBI Taxonomy" id="1076179"/>
    <lineage>
        <taxon>unclassified sequences</taxon>
        <taxon>metagenomes</taxon>
        <taxon>ecological metagenomes</taxon>
    </lineage>
</organism>
<reference evidence="1" key="1">
    <citation type="submission" date="2019-08" db="EMBL/GenBank/DDBJ databases">
        <authorList>
            <person name="Kucharzyk K."/>
            <person name="Murdoch R.W."/>
            <person name="Higgins S."/>
            <person name="Loffler F."/>
        </authorList>
    </citation>
    <scope>NUCLEOTIDE SEQUENCE</scope>
</reference>
<dbReference type="AlphaFoldDB" id="A0A645G2K6"/>
<comment type="caution">
    <text evidence="1">The sequence shown here is derived from an EMBL/GenBank/DDBJ whole genome shotgun (WGS) entry which is preliminary data.</text>
</comment>
<protein>
    <submittedName>
        <fullName evidence="1">Uncharacterized protein</fullName>
    </submittedName>
</protein>
<proteinExistence type="predicted"/>
<evidence type="ECO:0000313" key="1">
    <source>
        <dbReference type="EMBL" id="MPN20049.1"/>
    </source>
</evidence>
<gene>
    <name evidence="1" type="ORF">SDC9_167425</name>
</gene>